<dbReference type="PANTHER" id="PTHR43035:SF1">
    <property type="entry name" value="FATTY ACID REPRESSION MUTANT PROTEIN 2-RELATED"/>
    <property type="match status" value="1"/>
</dbReference>
<evidence type="ECO:0000256" key="5">
    <source>
        <dbReference type="ARBA" id="ARBA00023002"/>
    </source>
</evidence>
<dbReference type="GO" id="GO:0005634">
    <property type="term" value="C:nucleus"/>
    <property type="evidence" value="ECO:0007669"/>
    <property type="project" value="UniProtKB-SubCell"/>
</dbReference>
<proteinExistence type="inferred from homology"/>
<dbReference type="Proteomes" id="UP000799291">
    <property type="component" value="Unassembled WGS sequence"/>
</dbReference>
<evidence type="ECO:0000256" key="6">
    <source>
        <dbReference type="ARBA" id="ARBA00023242"/>
    </source>
</evidence>
<evidence type="ECO:0000256" key="4">
    <source>
        <dbReference type="ARBA" id="ARBA00022490"/>
    </source>
</evidence>
<dbReference type="PANTHER" id="PTHR43035">
    <property type="entry name" value="FATTY ACID REPRESSION MUTANT PROTEIN 2-RELATED"/>
    <property type="match status" value="1"/>
</dbReference>
<evidence type="ECO:0000256" key="1">
    <source>
        <dbReference type="ARBA" id="ARBA00004123"/>
    </source>
</evidence>
<evidence type="ECO:0000256" key="2">
    <source>
        <dbReference type="ARBA" id="ARBA00004496"/>
    </source>
</evidence>
<dbReference type="AlphaFoldDB" id="A0A6G1J8S2"/>
<keyword evidence="4" id="KW-0963">Cytoplasm</keyword>
<dbReference type="Pfam" id="PF00881">
    <property type="entry name" value="Nitroreductase"/>
    <property type="match status" value="1"/>
</dbReference>
<accession>A0A6G1J8S2</accession>
<sequence>MASTVPFLTAVASRRSVYALAKESPISNDRILEIVNQALKHAPSPFNVRSTRCIVLFGEEHSKLWEAAYKITEEATPQAIGILGPKIKGFEAGYGTCMFFDDAEAYNDLTPRFAAVSKNYPEWEEHSSGMHQFIAWTALEAEGLGCNLQHYQQSITPYVTKTYDVPPSWSLKCQLVFGKPVGQLPEPKSKTHLEKALRVYGA</sequence>
<dbReference type="FunFam" id="3.40.109.10:FF:000001">
    <property type="entry name" value="Nitroreductase family"/>
    <property type="match status" value="1"/>
</dbReference>
<protein>
    <submittedName>
        <fullName evidence="8">Nitroreductase</fullName>
    </submittedName>
</protein>
<dbReference type="OrthoDB" id="2138173at2759"/>
<evidence type="ECO:0000313" key="8">
    <source>
        <dbReference type="EMBL" id="KAF2686593.1"/>
    </source>
</evidence>
<dbReference type="EMBL" id="MU005576">
    <property type="protein sequence ID" value="KAF2686593.1"/>
    <property type="molecule type" value="Genomic_DNA"/>
</dbReference>
<dbReference type="GO" id="GO:0016491">
    <property type="term" value="F:oxidoreductase activity"/>
    <property type="evidence" value="ECO:0007669"/>
    <property type="project" value="UniProtKB-KW"/>
</dbReference>
<organism evidence="8 9">
    <name type="scientific">Lentithecium fluviatile CBS 122367</name>
    <dbReference type="NCBI Taxonomy" id="1168545"/>
    <lineage>
        <taxon>Eukaryota</taxon>
        <taxon>Fungi</taxon>
        <taxon>Dikarya</taxon>
        <taxon>Ascomycota</taxon>
        <taxon>Pezizomycotina</taxon>
        <taxon>Dothideomycetes</taxon>
        <taxon>Pleosporomycetidae</taxon>
        <taxon>Pleosporales</taxon>
        <taxon>Massarineae</taxon>
        <taxon>Lentitheciaceae</taxon>
        <taxon>Lentithecium</taxon>
    </lineage>
</organism>
<dbReference type="GO" id="GO:0034599">
    <property type="term" value="P:cellular response to oxidative stress"/>
    <property type="evidence" value="ECO:0007669"/>
    <property type="project" value="InterPro"/>
</dbReference>
<evidence type="ECO:0000259" key="7">
    <source>
        <dbReference type="Pfam" id="PF00881"/>
    </source>
</evidence>
<comment type="similarity">
    <text evidence="3">Belongs to the nitroreductase family.</text>
</comment>
<dbReference type="SUPFAM" id="SSF55469">
    <property type="entry name" value="FMN-dependent nitroreductase-like"/>
    <property type="match status" value="1"/>
</dbReference>
<evidence type="ECO:0000256" key="3">
    <source>
        <dbReference type="ARBA" id="ARBA00007118"/>
    </source>
</evidence>
<dbReference type="InterPro" id="IPR029479">
    <property type="entry name" value="Nitroreductase"/>
</dbReference>
<dbReference type="InterPro" id="IPR033877">
    <property type="entry name" value="Frm2/Hbn1"/>
</dbReference>
<dbReference type="InterPro" id="IPR000415">
    <property type="entry name" value="Nitroreductase-like"/>
</dbReference>
<comment type="subcellular location">
    <subcellularLocation>
        <location evidence="2">Cytoplasm</location>
    </subcellularLocation>
    <subcellularLocation>
        <location evidence="1">Nucleus</location>
    </subcellularLocation>
</comment>
<dbReference type="GO" id="GO:0005737">
    <property type="term" value="C:cytoplasm"/>
    <property type="evidence" value="ECO:0007669"/>
    <property type="project" value="UniProtKB-SubCell"/>
</dbReference>
<gene>
    <name evidence="8" type="ORF">K458DRAFT_415949</name>
</gene>
<reference evidence="8" key="1">
    <citation type="journal article" date="2020" name="Stud. Mycol.">
        <title>101 Dothideomycetes genomes: a test case for predicting lifestyles and emergence of pathogens.</title>
        <authorList>
            <person name="Haridas S."/>
            <person name="Albert R."/>
            <person name="Binder M."/>
            <person name="Bloem J."/>
            <person name="Labutti K."/>
            <person name="Salamov A."/>
            <person name="Andreopoulos B."/>
            <person name="Baker S."/>
            <person name="Barry K."/>
            <person name="Bills G."/>
            <person name="Bluhm B."/>
            <person name="Cannon C."/>
            <person name="Castanera R."/>
            <person name="Culley D."/>
            <person name="Daum C."/>
            <person name="Ezra D."/>
            <person name="Gonzalez J."/>
            <person name="Henrissat B."/>
            <person name="Kuo A."/>
            <person name="Liang C."/>
            <person name="Lipzen A."/>
            <person name="Lutzoni F."/>
            <person name="Magnuson J."/>
            <person name="Mondo S."/>
            <person name="Nolan M."/>
            <person name="Ohm R."/>
            <person name="Pangilinan J."/>
            <person name="Park H.-J."/>
            <person name="Ramirez L."/>
            <person name="Alfaro M."/>
            <person name="Sun H."/>
            <person name="Tritt A."/>
            <person name="Yoshinaga Y."/>
            <person name="Zwiers L.-H."/>
            <person name="Turgeon B."/>
            <person name="Goodwin S."/>
            <person name="Spatafora J."/>
            <person name="Crous P."/>
            <person name="Grigoriev I."/>
        </authorList>
    </citation>
    <scope>NUCLEOTIDE SEQUENCE</scope>
    <source>
        <strain evidence="8">CBS 122367</strain>
    </source>
</reference>
<evidence type="ECO:0000313" key="9">
    <source>
        <dbReference type="Proteomes" id="UP000799291"/>
    </source>
</evidence>
<keyword evidence="9" id="KW-1185">Reference proteome</keyword>
<keyword evidence="6" id="KW-0539">Nucleus</keyword>
<name>A0A6G1J8S2_9PLEO</name>
<keyword evidence="5" id="KW-0560">Oxidoreductase</keyword>
<feature type="domain" description="Nitroreductase" evidence="7">
    <location>
        <begin position="11"/>
        <end position="179"/>
    </location>
</feature>
<dbReference type="Gene3D" id="3.40.109.10">
    <property type="entry name" value="NADH Oxidase"/>
    <property type="match status" value="1"/>
</dbReference>